<dbReference type="Gene3D" id="1.20.1250.20">
    <property type="entry name" value="MFS general substrate transporter like domains"/>
    <property type="match status" value="2"/>
</dbReference>
<dbReference type="CDD" id="cd17393">
    <property type="entry name" value="MFS_MosC_like"/>
    <property type="match status" value="1"/>
</dbReference>
<keyword evidence="3 5" id="KW-1133">Transmembrane helix</keyword>
<name>A0ABT3AW00_9CYAN</name>
<dbReference type="PANTHER" id="PTHR23514:SF13">
    <property type="entry name" value="INNER MEMBRANE PROTEIN YBJJ"/>
    <property type="match status" value="1"/>
</dbReference>
<protein>
    <submittedName>
        <fullName evidence="7">MFS transporter</fullName>
    </submittedName>
</protein>
<feature type="transmembrane region" description="Helical" evidence="5">
    <location>
        <begin position="364"/>
        <end position="385"/>
    </location>
</feature>
<sequence>MSITQNLLDEQIQKEVPSAARLAVAALFFVQGAVFANWVARIPTVQEKLELSNGELGGVLLGMAIGAVVSMPATGWLLARFDSRVVTTIAVLGYCMVLPLLALAPNVPLLQMSLVLFGAFNGATDVSINAQGIDVEQRYGRQIMSSFHGMFSVGGMICAAGSGVLASLGVYPVPHLLGAGILLGIVVILASNWLLSAGIETDSDEEPMFALPTGALIGLGVVAFCGLLGEGAMADWSAIYLQGTLHTGPGLAAAGYAVFSVTMAVGRFLGDWLTQRLGSVWMIRLGGIVAGTGLGLSLVITQPVTAIIGFACVGIGLASIVPIVLSAAGLLPGIAPGIALSAVTTAGYFGFLCGPPLIGFAADLVTLRGALGIIVILSATIAVLAKTVRVAPAENS</sequence>
<keyword evidence="4 5" id="KW-0472">Membrane</keyword>
<feature type="transmembrane region" description="Helical" evidence="5">
    <location>
        <begin position="207"/>
        <end position="229"/>
    </location>
</feature>
<gene>
    <name evidence="7" type="ORF">OGM63_07195</name>
</gene>
<dbReference type="InterPro" id="IPR011701">
    <property type="entry name" value="MFS"/>
</dbReference>
<feature type="domain" description="Major facilitator superfamily (MFS) profile" evidence="6">
    <location>
        <begin position="215"/>
        <end position="396"/>
    </location>
</feature>
<feature type="transmembrane region" description="Helical" evidence="5">
    <location>
        <begin position="249"/>
        <end position="269"/>
    </location>
</feature>
<feature type="transmembrane region" description="Helical" evidence="5">
    <location>
        <begin position="59"/>
        <end position="78"/>
    </location>
</feature>
<dbReference type="PROSITE" id="PS50850">
    <property type="entry name" value="MFS"/>
    <property type="match status" value="1"/>
</dbReference>
<evidence type="ECO:0000259" key="6">
    <source>
        <dbReference type="PROSITE" id="PS50850"/>
    </source>
</evidence>
<feature type="transmembrane region" description="Helical" evidence="5">
    <location>
        <begin position="176"/>
        <end position="195"/>
    </location>
</feature>
<dbReference type="RefSeq" id="WP_263744820.1">
    <property type="nucleotide sequence ID" value="NZ_JAOWRF010000107.1"/>
</dbReference>
<feature type="transmembrane region" description="Helical" evidence="5">
    <location>
        <begin position="149"/>
        <end position="170"/>
    </location>
</feature>
<accession>A0ABT3AW00</accession>
<feature type="transmembrane region" description="Helical" evidence="5">
    <location>
        <begin position="85"/>
        <end position="103"/>
    </location>
</feature>
<dbReference type="InterPro" id="IPR051788">
    <property type="entry name" value="MFS_Transporter"/>
</dbReference>
<evidence type="ECO:0000256" key="1">
    <source>
        <dbReference type="ARBA" id="ARBA00004651"/>
    </source>
</evidence>
<feature type="transmembrane region" description="Helical" evidence="5">
    <location>
        <begin position="281"/>
        <end position="300"/>
    </location>
</feature>
<evidence type="ECO:0000313" key="8">
    <source>
        <dbReference type="Proteomes" id="UP001526143"/>
    </source>
</evidence>
<dbReference type="InterPro" id="IPR020846">
    <property type="entry name" value="MFS_dom"/>
</dbReference>
<proteinExistence type="predicted"/>
<keyword evidence="2 5" id="KW-0812">Transmembrane</keyword>
<organism evidence="7 8">
    <name type="scientific">Plectonema radiosum NIES-515</name>
    <dbReference type="NCBI Taxonomy" id="2986073"/>
    <lineage>
        <taxon>Bacteria</taxon>
        <taxon>Bacillati</taxon>
        <taxon>Cyanobacteriota</taxon>
        <taxon>Cyanophyceae</taxon>
        <taxon>Oscillatoriophycideae</taxon>
        <taxon>Oscillatoriales</taxon>
        <taxon>Microcoleaceae</taxon>
        <taxon>Plectonema</taxon>
    </lineage>
</organism>
<comment type="caution">
    <text evidence="7">The sequence shown here is derived from an EMBL/GenBank/DDBJ whole genome shotgun (WGS) entry which is preliminary data.</text>
</comment>
<dbReference type="InterPro" id="IPR036259">
    <property type="entry name" value="MFS_trans_sf"/>
</dbReference>
<dbReference type="SUPFAM" id="SSF103473">
    <property type="entry name" value="MFS general substrate transporter"/>
    <property type="match status" value="1"/>
</dbReference>
<feature type="transmembrane region" description="Helical" evidence="5">
    <location>
        <begin position="338"/>
        <end position="358"/>
    </location>
</feature>
<feature type="transmembrane region" description="Helical" evidence="5">
    <location>
        <begin position="306"/>
        <end position="331"/>
    </location>
</feature>
<dbReference type="EMBL" id="JAOWRF010000107">
    <property type="protein sequence ID" value="MCV3213311.1"/>
    <property type="molecule type" value="Genomic_DNA"/>
</dbReference>
<keyword evidence="8" id="KW-1185">Reference proteome</keyword>
<evidence type="ECO:0000256" key="3">
    <source>
        <dbReference type="ARBA" id="ARBA00022989"/>
    </source>
</evidence>
<feature type="transmembrane region" description="Helical" evidence="5">
    <location>
        <begin position="20"/>
        <end position="39"/>
    </location>
</feature>
<comment type="subcellular location">
    <subcellularLocation>
        <location evidence="1">Cell membrane</location>
        <topology evidence="1">Multi-pass membrane protein</topology>
    </subcellularLocation>
</comment>
<evidence type="ECO:0000313" key="7">
    <source>
        <dbReference type="EMBL" id="MCV3213311.1"/>
    </source>
</evidence>
<dbReference type="PANTHER" id="PTHR23514">
    <property type="entry name" value="BYPASS OF STOP CODON PROTEIN 6"/>
    <property type="match status" value="1"/>
</dbReference>
<dbReference type="Proteomes" id="UP001526143">
    <property type="component" value="Unassembled WGS sequence"/>
</dbReference>
<evidence type="ECO:0000256" key="5">
    <source>
        <dbReference type="SAM" id="Phobius"/>
    </source>
</evidence>
<reference evidence="7 8" key="1">
    <citation type="submission" date="2022-10" db="EMBL/GenBank/DDBJ databases">
        <title>Identification of biosynthetic pathway for the production of the potent trypsin inhibitor radiosumin.</title>
        <authorList>
            <person name="Fewer D.P."/>
            <person name="Delbaje E."/>
            <person name="Ouyang X."/>
            <person name="Agostino P.D."/>
            <person name="Wahlsten M."/>
            <person name="Jokela J."/>
            <person name="Permi P."/>
            <person name="Haapaniemi E."/>
            <person name="Koistinen H."/>
        </authorList>
    </citation>
    <scope>NUCLEOTIDE SEQUENCE [LARGE SCALE GENOMIC DNA]</scope>
    <source>
        <strain evidence="7 8">NIES-515</strain>
    </source>
</reference>
<evidence type="ECO:0000256" key="4">
    <source>
        <dbReference type="ARBA" id="ARBA00023136"/>
    </source>
</evidence>
<dbReference type="Pfam" id="PF07690">
    <property type="entry name" value="MFS_1"/>
    <property type="match status" value="1"/>
</dbReference>
<evidence type="ECO:0000256" key="2">
    <source>
        <dbReference type="ARBA" id="ARBA00022692"/>
    </source>
</evidence>